<protein>
    <submittedName>
        <fullName evidence="2">Uncharacterized protein</fullName>
    </submittedName>
</protein>
<evidence type="ECO:0000313" key="3">
    <source>
        <dbReference type="Proteomes" id="UP000315512"/>
    </source>
</evidence>
<name>A0AA46K008_BIFLL</name>
<organism evidence="2 3">
    <name type="scientific">Bifidobacterium longum subsp. longum</name>
    <dbReference type="NCBI Taxonomy" id="1679"/>
    <lineage>
        <taxon>Bacteria</taxon>
        <taxon>Bacillati</taxon>
        <taxon>Actinomycetota</taxon>
        <taxon>Actinomycetes</taxon>
        <taxon>Bifidobacteriales</taxon>
        <taxon>Bifidobacteriaceae</taxon>
        <taxon>Bifidobacterium</taxon>
    </lineage>
</organism>
<accession>A0AA46K008</accession>
<gene>
    <name evidence="2" type="ORF">FCO76_02775</name>
</gene>
<feature type="compositionally biased region" description="Polar residues" evidence="1">
    <location>
        <begin position="61"/>
        <end position="73"/>
    </location>
</feature>
<dbReference type="AlphaFoldDB" id="A0AA46K008"/>
<proteinExistence type="predicted"/>
<evidence type="ECO:0000256" key="1">
    <source>
        <dbReference type="SAM" id="MobiDB-lite"/>
    </source>
</evidence>
<dbReference type="EMBL" id="SZNG01000003">
    <property type="protein sequence ID" value="TPH37004.1"/>
    <property type="molecule type" value="Genomic_DNA"/>
</dbReference>
<reference evidence="2" key="2">
    <citation type="submission" date="2019-04" db="EMBL/GenBank/DDBJ databases">
        <authorList>
            <person name="Kok C.R."/>
            <person name="Hutkins R."/>
        </authorList>
    </citation>
    <scope>NUCLEOTIDE SEQUENCE</scope>
    <source>
        <strain evidence="2">CR15</strain>
    </source>
</reference>
<reference evidence="2" key="1">
    <citation type="journal article" date="2019" name="Appl. Environ. Microbiol.">
        <title>An in vitro enrichment strategy for formulating synergistic synbiotics.</title>
        <authorList>
            <person name="Kok C.R."/>
            <person name="Quintero D.F.G."/>
            <person name="Niyirora C."/>
            <person name="Rose D."/>
            <person name="Li A."/>
            <person name="Hutkins R."/>
        </authorList>
    </citation>
    <scope>NUCLEOTIDE SEQUENCE</scope>
    <source>
        <strain evidence="2">CR15</strain>
    </source>
</reference>
<dbReference type="Proteomes" id="UP000315512">
    <property type="component" value="Unassembled WGS sequence"/>
</dbReference>
<feature type="region of interest" description="Disordered" evidence="1">
    <location>
        <begin position="42"/>
        <end position="84"/>
    </location>
</feature>
<comment type="caution">
    <text evidence="2">The sequence shown here is derived from an EMBL/GenBank/DDBJ whole genome shotgun (WGS) entry which is preliminary data.</text>
</comment>
<sequence length="144" mass="16197">MELVPVDAGACIASMFVGRVRQCFSQPKKISDETRNIDLTKYKRRRHEERTRPAAPHSLQHRSVSSVGSQPISHTPAHEPDVTWRCETGFNPSLSRPSSTRPSNALDLEPSCAVFFAFSITHRIKTHGPYTPKCEGPVMTRERL</sequence>
<evidence type="ECO:0000313" key="2">
    <source>
        <dbReference type="EMBL" id="TPH37004.1"/>
    </source>
</evidence>